<comment type="caution">
    <text evidence="1">The sequence shown here is derived from an EMBL/GenBank/DDBJ whole genome shotgun (WGS) entry which is preliminary data.</text>
</comment>
<sequence>SGAGGRYALSAPAPGAYVLIASAAGHRPRAVTLAAGARPDGPVERDVVLGGAGRLRGTVTTLEGAPVEDAAVTLTDARGEVVATARTGPGGGYLLTGLLDGDYTLTAGAPGLGPTALAVGVRAEDETWQDVGLAGGGVVCGTVRAPDGRPVEDARVSLLDTAGNTLGTLATGADGVFRFPDLAAGSYTVIASGYPPVATALQVAGGSRTERDVRLGHVG</sequence>
<reference evidence="1 2" key="1">
    <citation type="submission" date="2020-04" db="EMBL/GenBank/DDBJ databases">
        <title>MicrobeNet Type strains.</title>
        <authorList>
            <person name="Nicholson A.C."/>
        </authorList>
    </citation>
    <scope>NUCLEOTIDE SEQUENCE [LARGE SCALE GENOMIC DNA]</scope>
    <source>
        <strain evidence="1 2">DSM 40738</strain>
    </source>
</reference>
<proteinExistence type="predicted"/>
<evidence type="ECO:0000313" key="1">
    <source>
        <dbReference type="EMBL" id="NKY14591.1"/>
    </source>
</evidence>
<dbReference type="Gene3D" id="2.60.40.1120">
    <property type="entry name" value="Carboxypeptidase-like, regulatory domain"/>
    <property type="match status" value="2"/>
</dbReference>
<keyword evidence="1" id="KW-0645">Protease</keyword>
<keyword evidence="1" id="KW-0121">Carboxypeptidase</keyword>
<organism evidence="1 2">
    <name type="scientific">Streptomyces somaliensis (strain ATCC 33201 / DSM 40738 / JCM 12659 / KCTC 9044 / NCTC 11332 / NRRL B-12077 / IP 733)</name>
    <dbReference type="NCBI Taxonomy" id="1134445"/>
    <lineage>
        <taxon>Bacteria</taxon>
        <taxon>Bacillati</taxon>
        <taxon>Actinomycetota</taxon>
        <taxon>Actinomycetes</taxon>
        <taxon>Kitasatosporales</taxon>
        <taxon>Streptomycetaceae</taxon>
        <taxon>Streptomyces</taxon>
    </lineage>
</organism>
<keyword evidence="2" id="KW-1185">Reference proteome</keyword>
<name>A0AA44DEB9_STRE0</name>
<feature type="non-terminal residue" evidence="1">
    <location>
        <position position="1"/>
    </location>
</feature>
<dbReference type="AlphaFoldDB" id="A0AA44DEB9"/>
<dbReference type="GO" id="GO:0004180">
    <property type="term" value="F:carboxypeptidase activity"/>
    <property type="evidence" value="ECO:0007669"/>
    <property type="project" value="UniProtKB-KW"/>
</dbReference>
<evidence type="ECO:0000313" key="2">
    <source>
        <dbReference type="Proteomes" id="UP000570003"/>
    </source>
</evidence>
<dbReference type="GO" id="GO:0030246">
    <property type="term" value="F:carbohydrate binding"/>
    <property type="evidence" value="ECO:0007669"/>
    <property type="project" value="InterPro"/>
</dbReference>
<dbReference type="Proteomes" id="UP000570003">
    <property type="component" value="Unassembled WGS sequence"/>
</dbReference>
<dbReference type="Pfam" id="PF13620">
    <property type="entry name" value="CarboxypepD_reg"/>
    <property type="match status" value="2"/>
</dbReference>
<protein>
    <submittedName>
        <fullName evidence="1">Carboxypeptidase regulatory-like domain-containing protein</fullName>
    </submittedName>
</protein>
<accession>A0AA44DEB9</accession>
<gene>
    <name evidence="1" type="ORF">HGA06_10585</name>
</gene>
<dbReference type="SUPFAM" id="SSF49452">
    <property type="entry name" value="Starch-binding domain-like"/>
    <property type="match status" value="2"/>
</dbReference>
<dbReference type="InterPro" id="IPR013784">
    <property type="entry name" value="Carb-bd-like_fold"/>
</dbReference>
<dbReference type="RefSeq" id="WP_168438807.1">
    <property type="nucleotide sequence ID" value="NZ_JAAXOU010000090.1"/>
</dbReference>
<dbReference type="EMBL" id="JAAXOU010000090">
    <property type="protein sequence ID" value="NKY14591.1"/>
    <property type="molecule type" value="Genomic_DNA"/>
</dbReference>
<keyword evidence="1" id="KW-0378">Hydrolase</keyword>